<dbReference type="AlphaFoldDB" id="A0AAD5VJL1"/>
<dbReference type="EMBL" id="JANIEX010001238">
    <property type="protein sequence ID" value="KAJ3560097.1"/>
    <property type="molecule type" value="Genomic_DNA"/>
</dbReference>
<organism evidence="2 3">
    <name type="scientific">Leucocoprinus birnbaumii</name>
    <dbReference type="NCBI Taxonomy" id="56174"/>
    <lineage>
        <taxon>Eukaryota</taxon>
        <taxon>Fungi</taxon>
        <taxon>Dikarya</taxon>
        <taxon>Basidiomycota</taxon>
        <taxon>Agaricomycotina</taxon>
        <taxon>Agaricomycetes</taxon>
        <taxon>Agaricomycetidae</taxon>
        <taxon>Agaricales</taxon>
        <taxon>Agaricineae</taxon>
        <taxon>Agaricaceae</taxon>
        <taxon>Leucocoprinus</taxon>
    </lineage>
</organism>
<gene>
    <name evidence="2" type="ORF">NP233_g11056</name>
</gene>
<evidence type="ECO:0000313" key="2">
    <source>
        <dbReference type="EMBL" id="KAJ3560097.1"/>
    </source>
</evidence>
<proteinExistence type="predicted"/>
<feature type="compositionally biased region" description="Basic and acidic residues" evidence="1">
    <location>
        <begin position="51"/>
        <end position="68"/>
    </location>
</feature>
<feature type="region of interest" description="Disordered" evidence="1">
    <location>
        <begin position="1"/>
        <end position="78"/>
    </location>
</feature>
<protein>
    <submittedName>
        <fullName evidence="2">Uncharacterized protein</fullName>
    </submittedName>
</protein>
<dbReference type="Proteomes" id="UP001213000">
    <property type="component" value="Unassembled WGS sequence"/>
</dbReference>
<comment type="caution">
    <text evidence="2">The sequence shown here is derived from an EMBL/GenBank/DDBJ whole genome shotgun (WGS) entry which is preliminary data.</text>
</comment>
<reference evidence="2" key="1">
    <citation type="submission" date="2022-07" db="EMBL/GenBank/DDBJ databases">
        <title>Genome Sequence of Leucocoprinus birnbaumii.</title>
        <authorList>
            <person name="Buettner E."/>
        </authorList>
    </citation>
    <scope>NUCLEOTIDE SEQUENCE</scope>
    <source>
        <strain evidence="2">VT141</strain>
    </source>
</reference>
<evidence type="ECO:0000313" key="3">
    <source>
        <dbReference type="Proteomes" id="UP001213000"/>
    </source>
</evidence>
<evidence type="ECO:0000256" key="1">
    <source>
        <dbReference type="SAM" id="MobiDB-lite"/>
    </source>
</evidence>
<name>A0AAD5VJL1_9AGAR</name>
<accession>A0AAD5VJL1</accession>
<sequence>MNCQNQKHKQEVGWEGEMARNALAKQPAESEGDEGPEQGGMESDMNNDTNEDSKDKRTDDDSEMRDSVGGEDGDSAEVELEIAPSQMAAFETIFKPVERERERT</sequence>
<keyword evidence="3" id="KW-1185">Reference proteome</keyword>
<feature type="compositionally biased region" description="Acidic residues" evidence="1">
    <location>
        <begin position="69"/>
        <end position="78"/>
    </location>
</feature>